<dbReference type="AlphaFoldDB" id="A0A9P6E124"/>
<sequence>MDLEWTSKEYDGKVRLLLFFPPSYIFVGAPDCGVNGALQLWDVEDKSQKHELLLKPVILDGCISNGESPELWILLDTGHVHGFRVEDTNIVQIRKIRAHDSRGPVSVRGAIAVFDAQIASTLGRSVDIRGTDITDRRVIKINMADIFEENRLQKELTAVVFASHKRLLILSYEAGLLISYDLQYEMRSSVVNLSFHPSRVAFSRTEAMLALHDPFEGTFLYDLVTLKPWEEAKIPLAFPQAKVLPAYLTYAAGGDLLVIADGNQSLRLYSLKHGHRPEYQLLPIECARFYGIVAYQLQNEQDTQRVVSISRPVSSSRKWQINIWATHDIKAFIKNGSGELGELLQEEQCSSYNEHTLCVACWEARELCHRQPSSDICRFLRFRLLYQSTSDRTTRFPEAAKASRAPGAVLDKKDPRKILTAPFLLPLLANLLGRLEMYPCYIRELEVQKSVLCDICAGSILFDAWFCHQCGYEICGACRTNLPTSDEVHYAGILANSHDKAWFFPLHFQTTKAIQAVHSWLSKIVEEENSLLKARHCRSTSITRLHSAYAMEDFNDNSFMKLYHESVPFLISNFVAPSPLQSLFSELDCKVLFDSEFFDGSTWKLSSKIPLQLFFNHWEELHTWPRRLKLTDRLLQDSSDIRNKLLTRLQCLCPSLFSKNPQMGLLTYFLEQGSHRHLEDISISIVEKDNISGDARQLTFHPYGLAIVLLHSTANGQDQSVGAVYNIWPGSSLSSLSAAVDAHATEDDYAHGFPILAKKCSFDDHNVDSARPLDGLSSWRYEQQPGQAIFIPPGSPYQVTHQSNCIFASVPIVSIHDIPDAVKVVQAQRYRNLKADGSKIADTLGLELLVWNIWQ</sequence>
<dbReference type="Gene3D" id="2.60.120.650">
    <property type="entry name" value="Cupin"/>
    <property type="match status" value="1"/>
</dbReference>
<dbReference type="SUPFAM" id="SSF50978">
    <property type="entry name" value="WD40 repeat-like"/>
    <property type="match status" value="1"/>
</dbReference>
<organism evidence="1 2">
    <name type="scientific">Crepidotus variabilis</name>
    <dbReference type="NCBI Taxonomy" id="179855"/>
    <lineage>
        <taxon>Eukaryota</taxon>
        <taxon>Fungi</taxon>
        <taxon>Dikarya</taxon>
        <taxon>Basidiomycota</taxon>
        <taxon>Agaricomycotina</taxon>
        <taxon>Agaricomycetes</taxon>
        <taxon>Agaricomycetidae</taxon>
        <taxon>Agaricales</taxon>
        <taxon>Agaricineae</taxon>
        <taxon>Crepidotaceae</taxon>
        <taxon>Crepidotus</taxon>
    </lineage>
</organism>
<accession>A0A9P6E124</accession>
<evidence type="ECO:0008006" key="3">
    <source>
        <dbReference type="Google" id="ProtNLM"/>
    </source>
</evidence>
<proteinExistence type="predicted"/>
<dbReference type="Proteomes" id="UP000807306">
    <property type="component" value="Unassembled WGS sequence"/>
</dbReference>
<dbReference type="EMBL" id="MU158065">
    <property type="protein sequence ID" value="KAF9521437.1"/>
    <property type="molecule type" value="Genomic_DNA"/>
</dbReference>
<comment type="caution">
    <text evidence="1">The sequence shown here is derived from an EMBL/GenBank/DDBJ whole genome shotgun (WGS) entry which is preliminary data.</text>
</comment>
<evidence type="ECO:0000313" key="1">
    <source>
        <dbReference type="EMBL" id="KAF9521437.1"/>
    </source>
</evidence>
<protein>
    <recommendedName>
        <fullName evidence="3">JmjC domain-containing protein</fullName>
    </recommendedName>
</protein>
<keyword evidence="2" id="KW-1185">Reference proteome</keyword>
<gene>
    <name evidence="1" type="ORF">CPB83DRAFT_900731</name>
</gene>
<reference evidence="1" key="1">
    <citation type="submission" date="2020-11" db="EMBL/GenBank/DDBJ databases">
        <authorList>
            <consortium name="DOE Joint Genome Institute"/>
            <person name="Ahrendt S."/>
            <person name="Riley R."/>
            <person name="Andreopoulos W."/>
            <person name="Labutti K."/>
            <person name="Pangilinan J."/>
            <person name="Ruiz-Duenas F.J."/>
            <person name="Barrasa J.M."/>
            <person name="Sanchez-Garcia M."/>
            <person name="Camarero S."/>
            <person name="Miyauchi S."/>
            <person name="Serrano A."/>
            <person name="Linde D."/>
            <person name="Babiker R."/>
            <person name="Drula E."/>
            <person name="Ayuso-Fernandez I."/>
            <person name="Pacheco R."/>
            <person name="Padilla G."/>
            <person name="Ferreira P."/>
            <person name="Barriuso J."/>
            <person name="Kellner H."/>
            <person name="Castanera R."/>
            <person name="Alfaro M."/>
            <person name="Ramirez L."/>
            <person name="Pisabarro A.G."/>
            <person name="Kuo A."/>
            <person name="Tritt A."/>
            <person name="Lipzen A."/>
            <person name="He G."/>
            <person name="Yan M."/>
            <person name="Ng V."/>
            <person name="Cullen D."/>
            <person name="Martin F."/>
            <person name="Rosso M.-N."/>
            <person name="Henrissat B."/>
            <person name="Hibbett D."/>
            <person name="Martinez A.T."/>
            <person name="Grigoriev I.V."/>
        </authorList>
    </citation>
    <scope>NUCLEOTIDE SEQUENCE</scope>
    <source>
        <strain evidence="1">CBS 506.95</strain>
    </source>
</reference>
<evidence type="ECO:0000313" key="2">
    <source>
        <dbReference type="Proteomes" id="UP000807306"/>
    </source>
</evidence>
<dbReference type="InterPro" id="IPR036322">
    <property type="entry name" value="WD40_repeat_dom_sf"/>
</dbReference>
<dbReference type="SUPFAM" id="SSF51197">
    <property type="entry name" value="Clavaminate synthase-like"/>
    <property type="match status" value="1"/>
</dbReference>
<name>A0A9P6E124_9AGAR</name>
<dbReference type="OrthoDB" id="3052816at2759"/>